<reference evidence="9" key="1">
    <citation type="submission" date="2020-02" db="EMBL/GenBank/DDBJ databases">
        <authorList>
            <person name="Palmer J.M."/>
        </authorList>
    </citation>
    <scope>NUCLEOTIDE SEQUENCE</scope>
    <source>
        <strain evidence="9">EPUS1.4</strain>
        <tissue evidence="9">Thallus</tissue>
    </source>
</reference>
<dbReference type="Proteomes" id="UP000606974">
    <property type="component" value="Unassembled WGS sequence"/>
</dbReference>
<keyword evidence="3" id="KW-0863">Zinc-finger</keyword>
<dbReference type="EMBL" id="JAACFV010000061">
    <property type="protein sequence ID" value="KAF7507947.1"/>
    <property type="molecule type" value="Genomic_DNA"/>
</dbReference>
<dbReference type="GO" id="GO:0008270">
    <property type="term" value="F:zinc ion binding"/>
    <property type="evidence" value="ECO:0007669"/>
    <property type="project" value="UniProtKB-KW"/>
</dbReference>
<evidence type="ECO:0000256" key="2">
    <source>
        <dbReference type="ARBA" id="ARBA00022723"/>
    </source>
</evidence>
<evidence type="ECO:0000256" key="6">
    <source>
        <dbReference type="SAM" id="MobiDB-lite"/>
    </source>
</evidence>
<feature type="domain" description="NuBaID C-terminal" evidence="8">
    <location>
        <begin position="257"/>
        <end position="341"/>
    </location>
</feature>
<evidence type="ECO:0000256" key="4">
    <source>
        <dbReference type="ARBA" id="ARBA00022833"/>
    </source>
</evidence>
<keyword evidence="4" id="KW-0862">Zinc</keyword>
<dbReference type="GO" id="GO:0005634">
    <property type="term" value="C:nucleus"/>
    <property type="evidence" value="ECO:0007669"/>
    <property type="project" value="UniProtKB-SubCell"/>
</dbReference>
<sequence length="398" mass="45429">MYAIETKKRKFDRILETIKDHANSRPPLPGTPSQTSVSTHSLVTSNSAKKRRMDHLTMSSKNSSTVSMPKTANYLPSSREAFLERLETFGPITKWHVPSTEEISAVAWAKRGWWCIETDMVGCRACSEQILVKLDAEEEATATESAGQDVEEEEDLTTAAMLRHRLLVEKYSDMIITGHAQTCPWRNRGCDESIQRISGLLNTTSTIQTLKARYDSLEGLDVPSVHVSAGEFEYPTEDVIKFRFDVKQLEIPHRDTLRLAMCGWQSSSDREDIVECRACFRSLGLWLYRGEQPIMEKLDAVESHLEYCPWRSASAQRTETWLDEKKTMVPAWVLVARMIREVAHRPTVDGTAETQQEEPTELGEQERETKVKELLRRVKELKKPFNVKALLRRKPASS</sequence>
<comment type="subcellular location">
    <subcellularLocation>
        <location evidence="1">Nucleus</location>
    </subcellularLocation>
</comment>
<dbReference type="InterPro" id="IPR013909">
    <property type="entry name" value="NuBaID_C"/>
</dbReference>
<evidence type="ECO:0000259" key="8">
    <source>
        <dbReference type="Pfam" id="PF08600"/>
    </source>
</evidence>
<feature type="region of interest" description="Disordered" evidence="6">
    <location>
        <begin position="20"/>
        <end position="71"/>
    </location>
</feature>
<evidence type="ECO:0000313" key="9">
    <source>
        <dbReference type="EMBL" id="KAF7507947.1"/>
    </source>
</evidence>
<keyword evidence="5" id="KW-0539">Nucleus</keyword>
<accession>A0A8H7AHG9</accession>
<dbReference type="PANTHER" id="PTHR15835:SF6">
    <property type="entry name" value="ZINC FINGER C3HC-TYPE PROTEIN 1"/>
    <property type="match status" value="1"/>
</dbReference>
<feature type="compositionally biased region" description="Polar residues" evidence="6">
    <location>
        <begin position="57"/>
        <end position="71"/>
    </location>
</feature>
<feature type="domain" description="C3HC-type" evidence="7">
    <location>
        <begin position="76"/>
        <end position="217"/>
    </location>
</feature>
<feature type="compositionally biased region" description="Polar residues" evidence="6">
    <location>
        <begin position="31"/>
        <end position="47"/>
    </location>
</feature>
<feature type="region of interest" description="Disordered" evidence="6">
    <location>
        <begin position="346"/>
        <end position="368"/>
    </location>
</feature>
<name>A0A8H7AHG9_9EURO</name>
<keyword evidence="10" id="KW-1185">Reference proteome</keyword>
<comment type="caution">
    <text evidence="9">The sequence shown here is derived from an EMBL/GenBank/DDBJ whole genome shotgun (WGS) entry which is preliminary data.</text>
</comment>
<protein>
    <recommendedName>
        <fullName evidence="11">C3HC-type domain-containing protein</fullName>
    </recommendedName>
</protein>
<evidence type="ECO:0000256" key="5">
    <source>
        <dbReference type="ARBA" id="ARBA00023242"/>
    </source>
</evidence>
<evidence type="ECO:0000259" key="7">
    <source>
        <dbReference type="Pfam" id="PF07967"/>
    </source>
</evidence>
<organism evidence="9 10">
    <name type="scientific">Endocarpon pusillum</name>
    <dbReference type="NCBI Taxonomy" id="364733"/>
    <lineage>
        <taxon>Eukaryota</taxon>
        <taxon>Fungi</taxon>
        <taxon>Dikarya</taxon>
        <taxon>Ascomycota</taxon>
        <taxon>Pezizomycotina</taxon>
        <taxon>Eurotiomycetes</taxon>
        <taxon>Chaetothyriomycetidae</taxon>
        <taxon>Verrucariales</taxon>
        <taxon>Verrucariaceae</taxon>
        <taxon>Endocarpon</taxon>
    </lineage>
</organism>
<dbReference type="PANTHER" id="PTHR15835">
    <property type="entry name" value="NUCLEAR-INTERACTING PARTNER OF ALK"/>
    <property type="match status" value="1"/>
</dbReference>
<evidence type="ECO:0000256" key="3">
    <source>
        <dbReference type="ARBA" id="ARBA00022771"/>
    </source>
</evidence>
<dbReference type="OrthoDB" id="2592092at2759"/>
<dbReference type="AlphaFoldDB" id="A0A8H7AHG9"/>
<evidence type="ECO:0008006" key="11">
    <source>
        <dbReference type="Google" id="ProtNLM"/>
    </source>
</evidence>
<dbReference type="InterPro" id="IPR012935">
    <property type="entry name" value="NuBaID_N"/>
</dbReference>
<dbReference type="Pfam" id="PF07967">
    <property type="entry name" value="zf-C3HC"/>
    <property type="match status" value="1"/>
</dbReference>
<keyword evidence="2" id="KW-0479">Metal-binding</keyword>
<gene>
    <name evidence="9" type="ORF">GJ744_009981</name>
</gene>
<evidence type="ECO:0000256" key="1">
    <source>
        <dbReference type="ARBA" id="ARBA00004123"/>
    </source>
</evidence>
<dbReference type="Pfam" id="PF08600">
    <property type="entry name" value="NuBaID_C"/>
    <property type="match status" value="1"/>
</dbReference>
<evidence type="ECO:0000313" key="10">
    <source>
        <dbReference type="Proteomes" id="UP000606974"/>
    </source>
</evidence>
<proteinExistence type="predicted"/>